<organism evidence="10 11">
    <name type="scientific">Bifidobacterium saimiriisciurei</name>
    <dbReference type="NCBI Taxonomy" id="2661627"/>
    <lineage>
        <taxon>Bacteria</taxon>
        <taxon>Bacillati</taxon>
        <taxon>Actinomycetota</taxon>
        <taxon>Actinomycetes</taxon>
        <taxon>Bifidobacteriales</taxon>
        <taxon>Bifidobacteriaceae</taxon>
        <taxon>Bifidobacterium</taxon>
    </lineage>
</organism>
<dbReference type="PANTHER" id="PTHR43033">
    <property type="entry name" value="TRNA(ILE)-LYSIDINE SYNTHASE-RELATED"/>
    <property type="match status" value="1"/>
</dbReference>
<dbReference type="Pfam" id="PF01171">
    <property type="entry name" value="ATP_bind_3"/>
    <property type="match status" value="1"/>
</dbReference>
<evidence type="ECO:0000256" key="7">
    <source>
        <dbReference type="HAMAP-Rule" id="MF_01161"/>
    </source>
</evidence>
<dbReference type="EC" id="6.3.4.19" evidence="7"/>
<proteinExistence type="inferred from homology"/>
<feature type="domain" description="tRNA(Ile)-lysidine/2-thiocytidine synthase N-terminal" evidence="8">
    <location>
        <begin position="45"/>
        <end position="214"/>
    </location>
</feature>
<evidence type="ECO:0000259" key="9">
    <source>
        <dbReference type="Pfam" id="PF09179"/>
    </source>
</evidence>
<sequence>MAYTPTIRQAIGDVRRCLADIGIARQSSVMREHGRHEPSPDAPLVLVACSGGRDSLALASIATTVCGTLGVRCGAVIVDHGLVAGSSAVADEAADRCRGFGMDPVIVRRVVVPSTGAGTEADARSARYDALIETAAERRAAAMLLAHTRDDQAETVLLGLLRTVGLDALAGMPRAIDRGGVLFVRPFLDLTRRQTTEICETRGIEWWDDPTNGDAADEGGLSTDLPLRSRVRHALLPYLAHLTDTDLVEHLSRSAGFAQRDKAYIDEQARSVYERVVRHAEDSSLDSASDSPTVAARIDAAALGGEHPAIRGRVIARALAHAGAGASSRHVDAVDALVVNWHGQGGVRLSSAYSACRQGHVILVCHDRVHENR</sequence>
<feature type="domain" description="tRNA(Ile)-lysidine synthase substrate-binding" evidence="9">
    <location>
        <begin position="299"/>
        <end position="357"/>
    </location>
</feature>
<dbReference type="SUPFAM" id="SSF82829">
    <property type="entry name" value="MesJ substrate recognition domain-like"/>
    <property type="match status" value="1"/>
</dbReference>
<dbReference type="EMBL" id="WHZU01000021">
    <property type="protein sequence ID" value="NEH12431.1"/>
    <property type="molecule type" value="Genomic_DNA"/>
</dbReference>
<evidence type="ECO:0000256" key="4">
    <source>
        <dbReference type="ARBA" id="ARBA00022741"/>
    </source>
</evidence>
<evidence type="ECO:0000313" key="11">
    <source>
        <dbReference type="Proteomes" id="UP000475155"/>
    </source>
</evidence>
<comment type="subcellular location">
    <subcellularLocation>
        <location evidence="7">Cytoplasm</location>
    </subcellularLocation>
</comment>
<evidence type="ECO:0000259" key="8">
    <source>
        <dbReference type="Pfam" id="PF01171"/>
    </source>
</evidence>
<keyword evidence="2 7" id="KW-0436">Ligase</keyword>
<dbReference type="GO" id="GO:0032267">
    <property type="term" value="F:tRNA(Ile)-lysidine synthase activity"/>
    <property type="evidence" value="ECO:0007669"/>
    <property type="project" value="UniProtKB-EC"/>
</dbReference>
<evidence type="ECO:0000256" key="3">
    <source>
        <dbReference type="ARBA" id="ARBA00022694"/>
    </source>
</evidence>
<dbReference type="InterPro" id="IPR011063">
    <property type="entry name" value="TilS/TtcA_N"/>
</dbReference>
<dbReference type="InterPro" id="IPR014729">
    <property type="entry name" value="Rossmann-like_a/b/a_fold"/>
</dbReference>
<gene>
    <name evidence="7 10" type="primary">tilS</name>
    <name evidence="10" type="ORF">GFD18_10165</name>
</gene>
<dbReference type="Proteomes" id="UP000475155">
    <property type="component" value="Unassembled WGS sequence"/>
</dbReference>
<dbReference type="InterPro" id="IPR012094">
    <property type="entry name" value="tRNA_Ile_lys_synt"/>
</dbReference>
<dbReference type="HAMAP" id="MF_01161">
    <property type="entry name" value="tRNA_Ile_lys_synt"/>
    <property type="match status" value="1"/>
</dbReference>
<dbReference type="CDD" id="cd01992">
    <property type="entry name" value="TilS_N"/>
    <property type="match status" value="1"/>
</dbReference>
<dbReference type="InterPro" id="IPR012795">
    <property type="entry name" value="tRNA_Ile_lys_synt_N"/>
</dbReference>
<evidence type="ECO:0000256" key="2">
    <source>
        <dbReference type="ARBA" id="ARBA00022598"/>
    </source>
</evidence>
<protein>
    <recommendedName>
        <fullName evidence="7">tRNA(Ile)-lysidine synthase</fullName>
        <ecNumber evidence="7">6.3.4.19</ecNumber>
    </recommendedName>
    <alternativeName>
        <fullName evidence="7">tRNA(Ile)-2-lysyl-cytidine synthase</fullName>
    </alternativeName>
    <alternativeName>
        <fullName evidence="7">tRNA(Ile)-lysidine synthetase</fullName>
    </alternativeName>
</protein>
<name>A0ABX0CBE5_9BIFI</name>
<keyword evidence="3 7" id="KW-0819">tRNA processing</keyword>
<dbReference type="PANTHER" id="PTHR43033:SF1">
    <property type="entry name" value="TRNA(ILE)-LYSIDINE SYNTHASE-RELATED"/>
    <property type="match status" value="1"/>
</dbReference>
<evidence type="ECO:0000256" key="1">
    <source>
        <dbReference type="ARBA" id="ARBA00022490"/>
    </source>
</evidence>
<comment type="domain">
    <text evidence="7">The N-terminal region contains the highly conserved SGGXDS motif, predicted to be a P-loop motif involved in ATP binding.</text>
</comment>
<dbReference type="RefSeq" id="WP_163200176.1">
    <property type="nucleotide sequence ID" value="NZ_WHZU01000021.1"/>
</dbReference>
<keyword evidence="4 7" id="KW-0547">Nucleotide-binding</keyword>
<dbReference type="SUPFAM" id="SSF52402">
    <property type="entry name" value="Adenine nucleotide alpha hydrolases-like"/>
    <property type="match status" value="1"/>
</dbReference>
<dbReference type="Gene3D" id="3.40.50.620">
    <property type="entry name" value="HUPs"/>
    <property type="match status" value="1"/>
</dbReference>
<keyword evidence="5 7" id="KW-0067">ATP-binding</keyword>
<evidence type="ECO:0000313" key="10">
    <source>
        <dbReference type="EMBL" id="NEH12431.1"/>
    </source>
</evidence>
<comment type="function">
    <text evidence="7">Ligates lysine onto the cytidine present at position 34 of the AUA codon-specific tRNA(Ile) that contains the anticodon CAU, in an ATP-dependent manner. Cytidine is converted to lysidine, thus changing the amino acid specificity of the tRNA from methionine to isoleucine.</text>
</comment>
<feature type="binding site" evidence="7">
    <location>
        <begin position="50"/>
        <end position="55"/>
    </location>
    <ligand>
        <name>ATP</name>
        <dbReference type="ChEBI" id="CHEBI:30616"/>
    </ligand>
</feature>
<keyword evidence="11" id="KW-1185">Reference proteome</keyword>
<dbReference type="NCBIfam" id="TIGR02432">
    <property type="entry name" value="lysidine_TilS_N"/>
    <property type="match status" value="1"/>
</dbReference>
<evidence type="ECO:0000256" key="6">
    <source>
        <dbReference type="ARBA" id="ARBA00048539"/>
    </source>
</evidence>
<dbReference type="InterPro" id="IPR015262">
    <property type="entry name" value="tRNA_Ile_lys_synt_subst-bd"/>
</dbReference>
<comment type="caution">
    <text evidence="10">The sequence shown here is derived from an EMBL/GenBank/DDBJ whole genome shotgun (WGS) entry which is preliminary data.</text>
</comment>
<dbReference type="Pfam" id="PF09179">
    <property type="entry name" value="TilS"/>
    <property type="match status" value="1"/>
</dbReference>
<keyword evidence="1 7" id="KW-0963">Cytoplasm</keyword>
<dbReference type="Gene3D" id="1.20.59.20">
    <property type="match status" value="1"/>
</dbReference>
<evidence type="ECO:0000256" key="5">
    <source>
        <dbReference type="ARBA" id="ARBA00022840"/>
    </source>
</evidence>
<accession>A0ABX0CBE5</accession>
<reference evidence="10 11" key="1">
    <citation type="submission" date="2019-10" db="EMBL/GenBank/DDBJ databases">
        <title>Bifidobacterium from non-human primates.</title>
        <authorList>
            <person name="Modesto M."/>
        </authorList>
    </citation>
    <scope>NUCLEOTIDE SEQUENCE [LARGE SCALE GENOMIC DNA]</scope>
    <source>
        <strain evidence="10 11">SMA1</strain>
    </source>
</reference>
<comment type="similarity">
    <text evidence="7">Belongs to the tRNA(Ile)-lysidine synthase family.</text>
</comment>
<comment type="catalytic activity">
    <reaction evidence="6 7">
        <text>cytidine(34) in tRNA(Ile2) + L-lysine + ATP = lysidine(34) in tRNA(Ile2) + AMP + diphosphate + H(+)</text>
        <dbReference type="Rhea" id="RHEA:43744"/>
        <dbReference type="Rhea" id="RHEA-COMP:10625"/>
        <dbReference type="Rhea" id="RHEA-COMP:10670"/>
        <dbReference type="ChEBI" id="CHEBI:15378"/>
        <dbReference type="ChEBI" id="CHEBI:30616"/>
        <dbReference type="ChEBI" id="CHEBI:32551"/>
        <dbReference type="ChEBI" id="CHEBI:33019"/>
        <dbReference type="ChEBI" id="CHEBI:82748"/>
        <dbReference type="ChEBI" id="CHEBI:83665"/>
        <dbReference type="ChEBI" id="CHEBI:456215"/>
        <dbReference type="EC" id="6.3.4.19"/>
    </reaction>
</comment>